<name>A0A1I1FYJ3_9SPHI</name>
<evidence type="ECO:0000313" key="2">
    <source>
        <dbReference type="Proteomes" id="UP000199577"/>
    </source>
</evidence>
<dbReference type="EMBL" id="FOLL01000003">
    <property type="protein sequence ID" value="SFC04434.1"/>
    <property type="molecule type" value="Genomic_DNA"/>
</dbReference>
<dbReference type="OrthoDB" id="9808953at2"/>
<dbReference type="RefSeq" id="WP_090972148.1">
    <property type="nucleotide sequence ID" value="NZ_FOLL01000003.1"/>
</dbReference>
<keyword evidence="2" id="KW-1185">Reference proteome</keyword>
<accession>A0A1I1FYJ3</accession>
<evidence type="ECO:0000313" key="1">
    <source>
        <dbReference type="EMBL" id="SFC04434.1"/>
    </source>
</evidence>
<dbReference type="SUPFAM" id="SSF82171">
    <property type="entry name" value="DPP6 N-terminal domain-like"/>
    <property type="match status" value="1"/>
</dbReference>
<organism evidence="1 2">
    <name type="scientific">Parapedobacter composti</name>
    <dbReference type="NCBI Taxonomy" id="623281"/>
    <lineage>
        <taxon>Bacteria</taxon>
        <taxon>Pseudomonadati</taxon>
        <taxon>Bacteroidota</taxon>
        <taxon>Sphingobacteriia</taxon>
        <taxon>Sphingobacteriales</taxon>
        <taxon>Sphingobacteriaceae</taxon>
        <taxon>Parapedobacter</taxon>
    </lineage>
</organism>
<gene>
    <name evidence="1" type="ORF">SAMN05421747_103240</name>
</gene>
<dbReference type="STRING" id="623281.SAMN05421747_103240"/>
<dbReference type="Proteomes" id="UP000199577">
    <property type="component" value="Unassembled WGS sequence"/>
</dbReference>
<proteinExistence type="predicted"/>
<dbReference type="AlphaFoldDB" id="A0A1I1FYJ3"/>
<reference evidence="1 2" key="1">
    <citation type="submission" date="2016-10" db="EMBL/GenBank/DDBJ databases">
        <authorList>
            <person name="de Groot N.N."/>
        </authorList>
    </citation>
    <scope>NUCLEOTIDE SEQUENCE [LARGE SCALE GENOMIC DNA]</scope>
    <source>
        <strain evidence="1 2">DSM 22900</strain>
    </source>
</reference>
<protein>
    <submittedName>
        <fullName evidence="1">Uncharacterized protein</fullName>
    </submittedName>
</protein>
<sequence length="483" mass="52552">MKVNLLFVVLITSVFYTPIFAQQKVRDNTIQGTVLPNKDALLELESNSKGLLHARVQLRRADDAAPLSQHRAGMMVYNTATVNDIVPGIYYNNGSRWVLVAAMDDIKPINYDSVTYELTFVDGNDETQVINLEEVVKATETLTAIQLNADTTAILYTDEHGKTTTLQLDSLVQNLETLTAIQLNADTTAILYTDEHGKTTTLQLDSLVQNLETLTAIQLNADTTAILYTDEHGKTTTLQLDSLVQNLETLTAIQLNADTTAILYTDEHGKTTTLQLDSLVQNLETLTAIVGEVTHLGEDGDGPAVYRITYTDEGDEKTEIDIAATNGLHIDGTSGAIKLGGALVYEETEIITTATNTLAITGLQEGDETEDRIVVVDRDGVLKTIPAIIPSAIVKKDANYTAVATDETILVDASGDAVTITLPNDVQTGKKYTIKKIDTSSNKVVLDGNGSDIDGQETITGTLPYQGWTVQFDGENWWVINRI</sequence>